<evidence type="ECO:0000256" key="9">
    <source>
        <dbReference type="ARBA" id="ARBA00034808"/>
    </source>
</evidence>
<dbReference type="OrthoDB" id="9806690at2"/>
<proteinExistence type="inferred from homology"/>
<name>Q1N1P5_9GAMM</name>
<comment type="catalytic activity">
    <reaction evidence="11">
        <text>ATP + H2O = ADP + phosphate + H(+)</text>
        <dbReference type="Rhea" id="RHEA:13065"/>
        <dbReference type="ChEBI" id="CHEBI:15377"/>
        <dbReference type="ChEBI" id="CHEBI:15378"/>
        <dbReference type="ChEBI" id="CHEBI:30616"/>
        <dbReference type="ChEBI" id="CHEBI:43474"/>
        <dbReference type="ChEBI" id="CHEBI:456216"/>
        <dbReference type="EC" id="5.6.2.4"/>
    </reaction>
</comment>
<dbReference type="InterPro" id="IPR014017">
    <property type="entry name" value="DNA_helicase_UvrD-like_C"/>
</dbReference>
<feature type="domain" description="UvrD-like helicase ATP-binding" evidence="13">
    <location>
        <begin position="4"/>
        <end position="292"/>
    </location>
</feature>
<evidence type="ECO:0000259" key="14">
    <source>
        <dbReference type="PROSITE" id="PS51217"/>
    </source>
</evidence>
<dbReference type="GO" id="GO:0000725">
    <property type="term" value="P:recombinational repair"/>
    <property type="evidence" value="ECO:0007669"/>
    <property type="project" value="TreeGrafter"/>
</dbReference>
<evidence type="ECO:0000256" key="2">
    <source>
        <dbReference type="ARBA" id="ARBA00022741"/>
    </source>
</evidence>
<keyword evidence="2 12" id="KW-0547">Nucleotide-binding</keyword>
<dbReference type="Gene3D" id="1.10.10.160">
    <property type="match status" value="1"/>
</dbReference>
<dbReference type="GO" id="GO:0005524">
    <property type="term" value="F:ATP binding"/>
    <property type="evidence" value="ECO:0007669"/>
    <property type="project" value="UniProtKB-UniRule"/>
</dbReference>
<evidence type="ECO:0000256" key="10">
    <source>
        <dbReference type="ARBA" id="ARBA00034923"/>
    </source>
</evidence>
<evidence type="ECO:0000256" key="11">
    <source>
        <dbReference type="ARBA" id="ARBA00048988"/>
    </source>
</evidence>
<keyword evidence="5 12" id="KW-0067">ATP-binding</keyword>
<evidence type="ECO:0000259" key="13">
    <source>
        <dbReference type="PROSITE" id="PS51198"/>
    </source>
</evidence>
<evidence type="ECO:0000256" key="8">
    <source>
        <dbReference type="ARBA" id="ARBA00034617"/>
    </source>
</evidence>
<dbReference type="AlphaFoldDB" id="Q1N1P5"/>
<dbReference type="PROSITE" id="PS51217">
    <property type="entry name" value="UVRD_HELICASE_CTER"/>
    <property type="match status" value="1"/>
</dbReference>
<comment type="similarity">
    <text evidence="1">Belongs to the helicase family. UvrD subfamily.</text>
</comment>
<dbReference type="Pfam" id="PF13361">
    <property type="entry name" value="UvrD_C"/>
    <property type="match status" value="1"/>
</dbReference>
<keyword evidence="7" id="KW-0413">Isomerase</keyword>
<dbReference type="GO" id="GO:0003677">
    <property type="term" value="F:DNA binding"/>
    <property type="evidence" value="ECO:0007669"/>
    <property type="project" value="UniProtKB-KW"/>
</dbReference>
<dbReference type="InterPro" id="IPR014016">
    <property type="entry name" value="UvrD-like_ATP-bd"/>
</dbReference>
<comment type="caution">
    <text evidence="15">The sequence shown here is derived from an EMBL/GenBank/DDBJ whole genome shotgun (WGS) entry which is preliminary data.</text>
</comment>
<keyword evidence="6" id="KW-0238">DNA-binding</keyword>
<comment type="catalytic activity">
    <reaction evidence="8">
        <text>Couples ATP hydrolysis with the unwinding of duplex DNA by translocating in the 3'-5' direction.</text>
        <dbReference type="EC" id="5.6.2.4"/>
    </reaction>
</comment>
<dbReference type="Gene3D" id="1.10.486.10">
    <property type="entry name" value="PCRA, domain 4"/>
    <property type="match status" value="1"/>
</dbReference>
<dbReference type="InterPro" id="IPR000212">
    <property type="entry name" value="DNA_helicase_UvrD/REP"/>
</dbReference>
<dbReference type="HOGENOM" id="CLU_004585_6_2_6"/>
<gene>
    <name evidence="15" type="ORF">RED65_04400</name>
</gene>
<evidence type="ECO:0000313" key="15">
    <source>
        <dbReference type="EMBL" id="EAT12236.1"/>
    </source>
</evidence>
<accession>Q1N1P5</accession>
<evidence type="ECO:0000256" key="4">
    <source>
        <dbReference type="ARBA" id="ARBA00022806"/>
    </source>
</evidence>
<evidence type="ECO:0000256" key="6">
    <source>
        <dbReference type="ARBA" id="ARBA00023125"/>
    </source>
</evidence>
<protein>
    <recommendedName>
        <fullName evidence="9">DNA 3'-5' helicase</fullName>
        <ecNumber evidence="9">5.6.2.4</ecNumber>
    </recommendedName>
    <alternativeName>
        <fullName evidence="10">DNA 3'-5' helicase II</fullName>
    </alternativeName>
</protein>
<dbReference type="Gene3D" id="3.40.50.300">
    <property type="entry name" value="P-loop containing nucleotide triphosphate hydrolases"/>
    <property type="match status" value="2"/>
</dbReference>
<dbReference type="RefSeq" id="WP_007016332.1">
    <property type="nucleotide sequence ID" value="NZ_AAQH01000009.1"/>
</dbReference>
<dbReference type="EMBL" id="AAQH01000009">
    <property type="protein sequence ID" value="EAT12236.1"/>
    <property type="molecule type" value="Genomic_DNA"/>
</dbReference>
<dbReference type="PANTHER" id="PTHR11070">
    <property type="entry name" value="UVRD / RECB / PCRA DNA HELICASE FAMILY MEMBER"/>
    <property type="match status" value="1"/>
</dbReference>
<keyword evidence="4 12" id="KW-0347">Helicase</keyword>
<dbReference type="CDD" id="cd17932">
    <property type="entry name" value="DEXQc_UvrD"/>
    <property type="match status" value="1"/>
</dbReference>
<feature type="binding site" evidence="12">
    <location>
        <begin position="25"/>
        <end position="32"/>
    </location>
    <ligand>
        <name>ATP</name>
        <dbReference type="ChEBI" id="CHEBI:30616"/>
    </ligand>
</feature>
<keyword evidence="16" id="KW-1185">Reference proteome</keyword>
<dbReference type="InterPro" id="IPR027417">
    <property type="entry name" value="P-loop_NTPase"/>
</dbReference>
<dbReference type="EC" id="5.6.2.4" evidence="9"/>
<evidence type="ECO:0000256" key="1">
    <source>
        <dbReference type="ARBA" id="ARBA00009922"/>
    </source>
</evidence>
<dbReference type="STRING" id="207949.RED65_04400"/>
<reference evidence="15 16" key="1">
    <citation type="submission" date="2006-03" db="EMBL/GenBank/DDBJ databases">
        <authorList>
            <person name="Pinhassi J."/>
            <person name="Pedros-Alio C."/>
            <person name="Ferriera S."/>
            <person name="Johnson J."/>
            <person name="Kravitz S."/>
            <person name="Halpern A."/>
            <person name="Remington K."/>
            <person name="Beeson K."/>
            <person name="Tran B."/>
            <person name="Rogers Y.-H."/>
            <person name="Friedman R."/>
            <person name="Venter J.C."/>
        </authorList>
    </citation>
    <scope>NUCLEOTIDE SEQUENCE [LARGE SCALE GENOMIC DNA]</scope>
    <source>
        <strain evidence="15 16">RED65</strain>
    </source>
</reference>
<evidence type="ECO:0000256" key="12">
    <source>
        <dbReference type="PROSITE-ProRule" id="PRU00560"/>
    </source>
</evidence>
<evidence type="ECO:0000256" key="3">
    <source>
        <dbReference type="ARBA" id="ARBA00022801"/>
    </source>
</evidence>
<dbReference type="SUPFAM" id="SSF52540">
    <property type="entry name" value="P-loop containing nucleoside triphosphate hydrolases"/>
    <property type="match status" value="1"/>
</dbReference>
<dbReference type="GO" id="GO:0016887">
    <property type="term" value="F:ATP hydrolysis activity"/>
    <property type="evidence" value="ECO:0007669"/>
    <property type="project" value="RHEA"/>
</dbReference>
<dbReference type="PROSITE" id="PS51198">
    <property type="entry name" value="UVRD_HELICASE_ATP_BIND"/>
    <property type="match status" value="1"/>
</dbReference>
<evidence type="ECO:0000313" key="16">
    <source>
        <dbReference type="Proteomes" id="UP000004263"/>
    </source>
</evidence>
<organism evidence="15 16">
    <name type="scientific">Bermanella marisrubri</name>
    <dbReference type="NCBI Taxonomy" id="207949"/>
    <lineage>
        <taxon>Bacteria</taxon>
        <taxon>Pseudomonadati</taxon>
        <taxon>Pseudomonadota</taxon>
        <taxon>Gammaproteobacteria</taxon>
        <taxon>Oceanospirillales</taxon>
        <taxon>Oceanospirillaceae</taxon>
        <taxon>Bermanella</taxon>
    </lineage>
</organism>
<feature type="domain" description="UvrD-like helicase C-terminal" evidence="14">
    <location>
        <begin position="293"/>
        <end position="569"/>
    </location>
</feature>
<dbReference type="PANTHER" id="PTHR11070:SF2">
    <property type="entry name" value="ATP-DEPENDENT DNA HELICASE SRS2"/>
    <property type="match status" value="1"/>
</dbReference>
<evidence type="ECO:0000256" key="7">
    <source>
        <dbReference type="ARBA" id="ARBA00023235"/>
    </source>
</evidence>
<dbReference type="InterPro" id="IPR013986">
    <property type="entry name" value="DExx_box_DNA_helicase_dom_sf"/>
</dbReference>
<evidence type="ECO:0000256" key="5">
    <source>
        <dbReference type="ARBA" id="ARBA00022840"/>
    </source>
</evidence>
<dbReference type="Pfam" id="PF00580">
    <property type="entry name" value="UvrD-helicase"/>
    <property type="match status" value="1"/>
</dbReference>
<keyword evidence="3 12" id="KW-0378">Hydrolase</keyword>
<dbReference type="Proteomes" id="UP000004263">
    <property type="component" value="Unassembled WGS sequence"/>
</dbReference>
<sequence length="738" mass="85583">MSTLAFTPQQQAVIEHVQGHAKVVAVAGAGKTTTLTHFIQRQLEQGQNPRRMLVIMYNKSAQQDFTRKLSRLRLPSSAPQIRTFHALGLRIYRTLIERGYLSEFQGDPISQSEMEFHLWRLMQQKAPSHRRQEILQERKKWVDPMMSFMEQVKSSLDPAAVVFKAQQLPEHCRFFVNTYEAFEQWRKQQRRISYGDMLHDPCMLFTQRPDIAQEFSNHMDWILVDEYQDINGIQQFLLEVLAGERSKVMVIGDPDQTIYEYRGSDSDYMVKLFDERFQNPRVYPLTTSFRYGHQVALLAGSLIHKNQGRLDLPVLAADSNPKTQVNFYPCMDEIPSLLSCIESQSEMHGAENVAVLYRLWGMSAPLELALLQRGIAYDMPSQFWVLERSELQNFMLLFELASGDFAKRDQTSQYRMLLNFLVLPALKIKRTMLDELAQSMVQALSQYSGSSIKRVLSQIDYGEFNAWQKQQIQERLLFLELTQDKRLKGFQLVNRYVRETDFYKGLSDGAFSKQQADDRIATVQGFVRFMTSINLKVNEVLGHFSQLKLNKQQQVTKGVKISSIHRAKGLEWSSVVLPSVSSAFYPYEAEGEMQQASSIEAERRLFYVAMTRAKQSLHIFYPQEDQRQVSPFLSSPAMQSLRDAFYELAQHQNSIQVSKNVLNDLRRYTSALNWKVDLRVTKQTKEESRVQQSVRHSQFGEGIVVEQSPKYLHIRFQDGQIRTLDRSIAQSFLQFLPN</sequence>
<dbReference type="GO" id="GO:0043138">
    <property type="term" value="F:3'-5' DNA helicase activity"/>
    <property type="evidence" value="ECO:0007669"/>
    <property type="project" value="UniProtKB-EC"/>
</dbReference>